<evidence type="ECO:0000256" key="4">
    <source>
        <dbReference type="ARBA" id="ARBA00022723"/>
    </source>
</evidence>
<dbReference type="GO" id="GO:0042803">
    <property type="term" value="F:protein homodimerization activity"/>
    <property type="evidence" value="ECO:0007669"/>
    <property type="project" value="UniProtKB-ARBA"/>
</dbReference>
<dbReference type="InterPro" id="IPR013171">
    <property type="entry name" value="Cyd/dCyd_deaminase_Zn-bd"/>
</dbReference>
<dbReference type="PANTHER" id="PTHR11644:SF2">
    <property type="entry name" value="CYTIDINE DEAMINASE"/>
    <property type="match status" value="1"/>
</dbReference>
<dbReference type="FunFam" id="3.40.140.10:FF:000041">
    <property type="entry name" value="Cytidine deaminase"/>
    <property type="match status" value="1"/>
</dbReference>
<evidence type="ECO:0000313" key="12">
    <source>
        <dbReference type="Proteomes" id="UP001293593"/>
    </source>
</evidence>
<accession>A0AAE1MY30</accession>
<comment type="cofactor">
    <cofactor evidence="9">
        <name>Zn(2+)</name>
        <dbReference type="ChEBI" id="CHEBI:29105"/>
    </cofactor>
    <text evidence="9">Binds 1 zinc ion.</text>
</comment>
<evidence type="ECO:0000256" key="6">
    <source>
        <dbReference type="ARBA" id="ARBA00022833"/>
    </source>
</evidence>
<comment type="caution">
    <text evidence="11">The sequence shown here is derived from an EMBL/GenBank/DDBJ whole genome shotgun (WGS) entry which is preliminary data.</text>
</comment>
<dbReference type="EC" id="3.5.4.5" evidence="3"/>
<evidence type="ECO:0000256" key="2">
    <source>
        <dbReference type="ARBA" id="ARBA00011738"/>
    </source>
</evidence>
<proteinExistence type="inferred from homology"/>
<dbReference type="NCBIfam" id="NF006537">
    <property type="entry name" value="PRK09027.1"/>
    <property type="match status" value="1"/>
</dbReference>
<dbReference type="PANTHER" id="PTHR11644">
    <property type="entry name" value="CYTIDINE DEAMINASE"/>
    <property type="match status" value="1"/>
</dbReference>
<gene>
    <name evidence="11" type="ORF">QN277_011159</name>
</gene>
<dbReference type="GO" id="GO:0046135">
    <property type="term" value="P:pyrimidine nucleoside catabolic process"/>
    <property type="evidence" value="ECO:0007669"/>
    <property type="project" value="UniProtKB-ARBA"/>
</dbReference>
<evidence type="ECO:0000256" key="3">
    <source>
        <dbReference type="ARBA" id="ARBA00012783"/>
    </source>
</evidence>
<dbReference type="SUPFAM" id="SSF53927">
    <property type="entry name" value="Cytidine deaminase-like"/>
    <property type="match status" value="2"/>
</dbReference>
<feature type="binding site" evidence="9">
    <location>
        <position position="127"/>
    </location>
    <ligand>
        <name>Zn(2+)</name>
        <dbReference type="ChEBI" id="CHEBI:29105"/>
        <note>catalytic</note>
    </ligand>
</feature>
<dbReference type="PROSITE" id="PS51747">
    <property type="entry name" value="CYT_DCMP_DEAMINASES_2"/>
    <property type="match status" value="2"/>
</dbReference>
<dbReference type="Pfam" id="PF00383">
    <property type="entry name" value="dCMP_cyt_deam_1"/>
    <property type="match status" value="1"/>
</dbReference>
<evidence type="ECO:0000313" key="11">
    <source>
        <dbReference type="EMBL" id="KAK4279367.1"/>
    </source>
</evidence>
<keyword evidence="12" id="KW-1185">Reference proteome</keyword>
<dbReference type="GO" id="GO:0004126">
    <property type="term" value="F:cytidine deaminase activity"/>
    <property type="evidence" value="ECO:0007669"/>
    <property type="project" value="UniProtKB-EC"/>
</dbReference>
<feature type="domain" description="CMP/dCMP-type deaminase" evidence="10">
    <location>
        <begin position="46"/>
        <end position="169"/>
    </location>
</feature>
<dbReference type="GO" id="GO:0008270">
    <property type="term" value="F:zinc ion binding"/>
    <property type="evidence" value="ECO:0007669"/>
    <property type="project" value="InterPro"/>
</dbReference>
<feature type="domain" description="CMP/dCMP-type deaminase" evidence="10">
    <location>
        <begin position="201"/>
        <end position="316"/>
    </location>
</feature>
<dbReference type="Gene3D" id="3.40.140.10">
    <property type="entry name" value="Cytidine Deaminase, domain 2"/>
    <property type="match status" value="2"/>
</dbReference>
<dbReference type="InterPro" id="IPR002125">
    <property type="entry name" value="CMP_dCMP_dom"/>
</dbReference>
<dbReference type="InterPro" id="IPR050202">
    <property type="entry name" value="Cyt/Deoxycyt_deaminase"/>
</dbReference>
<evidence type="ECO:0000256" key="7">
    <source>
        <dbReference type="PIRSR" id="PIRSR006334-1"/>
    </source>
</evidence>
<reference evidence="11" key="1">
    <citation type="submission" date="2023-10" db="EMBL/GenBank/DDBJ databases">
        <title>Chromosome-level genome of the transformable northern wattle, Acacia crassicarpa.</title>
        <authorList>
            <person name="Massaro I."/>
            <person name="Sinha N.R."/>
            <person name="Poethig S."/>
            <person name="Leichty A.R."/>
        </authorList>
    </citation>
    <scope>NUCLEOTIDE SEQUENCE</scope>
    <source>
        <strain evidence="11">Acra3RX</strain>
        <tissue evidence="11">Leaf</tissue>
    </source>
</reference>
<protein>
    <recommendedName>
        <fullName evidence="3">cytidine deaminase</fullName>
        <ecNumber evidence="3">3.5.4.5</ecNumber>
    </recommendedName>
</protein>
<feature type="active site" description="Proton donor" evidence="7">
    <location>
        <position position="102"/>
    </location>
</feature>
<feature type="binding site" evidence="9">
    <location>
        <position position="130"/>
    </location>
    <ligand>
        <name>Zn(2+)</name>
        <dbReference type="ChEBI" id="CHEBI:29105"/>
        <note>catalytic</note>
    </ligand>
</feature>
<organism evidence="11 12">
    <name type="scientific">Acacia crassicarpa</name>
    <name type="common">northern wattle</name>
    <dbReference type="NCBI Taxonomy" id="499986"/>
    <lineage>
        <taxon>Eukaryota</taxon>
        <taxon>Viridiplantae</taxon>
        <taxon>Streptophyta</taxon>
        <taxon>Embryophyta</taxon>
        <taxon>Tracheophyta</taxon>
        <taxon>Spermatophyta</taxon>
        <taxon>Magnoliopsida</taxon>
        <taxon>eudicotyledons</taxon>
        <taxon>Gunneridae</taxon>
        <taxon>Pentapetalae</taxon>
        <taxon>rosids</taxon>
        <taxon>fabids</taxon>
        <taxon>Fabales</taxon>
        <taxon>Fabaceae</taxon>
        <taxon>Caesalpinioideae</taxon>
        <taxon>mimosoid clade</taxon>
        <taxon>Acacieae</taxon>
        <taxon>Acacia</taxon>
    </lineage>
</organism>
<evidence type="ECO:0000256" key="5">
    <source>
        <dbReference type="ARBA" id="ARBA00022801"/>
    </source>
</evidence>
<dbReference type="PROSITE" id="PS00903">
    <property type="entry name" value="CYT_DCMP_DEAMINASES_1"/>
    <property type="match status" value="1"/>
</dbReference>
<dbReference type="NCBIfam" id="TIGR01355">
    <property type="entry name" value="cyt_deam_dimer"/>
    <property type="match status" value="1"/>
</dbReference>
<dbReference type="EMBL" id="JAWXYG010000002">
    <property type="protein sequence ID" value="KAK4279367.1"/>
    <property type="molecule type" value="Genomic_DNA"/>
</dbReference>
<keyword evidence="5" id="KW-0378">Hydrolase</keyword>
<feature type="binding site" evidence="8">
    <location>
        <begin position="87"/>
        <end position="89"/>
    </location>
    <ligand>
        <name>substrate</name>
    </ligand>
</feature>
<dbReference type="FunFam" id="3.40.140.10:FF:000006">
    <property type="entry name" value="Cytidine deaminase"/>
    <property type="match status" value="1"/>
</dbReference>
<dbReference type="InterPro" id="IPR006263">
    <property type="entry name" value="Cyt_deam_dimer"/>
</dbReference>
<comment type="subunit">
    <text evidence="2">Homodimer.</text>
</comment>
<name>A0AAE1MY30_9FABA</name>
<dbReference type="InterPro" id="IPR016192">
    <property type="entry name" value="APOBEC/CMP_deaminase_Zn-bd"/>
</dbReference>
<dbReference type="Proteomes" id="UP001293593">
    <property type="component" value="Unassembled WGS sequence"/>
</dbReference>
<comment type="similarity">
    <text evidence="1">Belongs to the cytidine and deoxycytidylate deaminase family.</text>
</comment>
<dbReference type="AlphaFoldDB" id="A0AAE1MY30"/>
<dbReference type="InterPro" id="IPR016193">
    <property type="entry name" value="Cytidine_deaminase-like"/>
</dbReference>
<keyword evidence="4 9" id="KW-0479">Metal-binding</keyword>
<feature type="binding site" evidence="9">
    <location>
        <position position="100"/>
    </location>
    <ligand>
        <name>Zn(2+)</name>
        <dbReference type="ChEBI" id="CHEBI:29105"/>
        <note>catalytic</note>
    </ligand>
</feature>
<keyword evidence="6 9" id="KW-0862">Zinc</keyword>
<sequence length="316" mass="33956">MRPLCGRIRIDNCHVQSKPSAMDPPRFLIQAPEARSLELEQSSALPLTHFLLSLVSSALSLARPPISNFPVAAVGLGSSGRIFIGVNLEFPGLPLHQTVHAEQFLLTNLSLNAEPRLEYLVVSSAPCGHCRQFLQELRHAPNIKLLIASDESRDFTPLSKFLSHRFGPRDLLPDEVPLLLEPRHNGLSILDESHDLANGYIANEELKRAALEAANKSHAPYSGFPSGVALMDAGGKIYQGSYMESAAFNPSMGPVQAALVAFVAGGGGKYEAIVAAVLVEKKGATVKQEGTARLLIQSIAPKCQFRAVLCCSGAPH</sequence>
<evidence type="ECO:0000259" key="10">
    <source>
        <dbReference type="PROSITE" id="PS51747"/>
    </source>
</evidence>
<dbReference type="Pfam" id="PF08211">
    <property type="entry name" value="dCMP_cyt_deam_2"/>
    <property type="match status" value="1"/>
</dbReference>
<evidence type="ECO:0000256" key="9">
    <source>
        <dbReference type="PIRSR" id="PIRSR006334-3"/>
    </source>
</evidence>
<dbReference type="PIRSF" id="PIRSF006334">
    <property type="entry name" value="Cdd_plus_pseudo"/>
    <property type="match status" value="1"/>
</dbReference>
<evidence type="ECO:0000256" key="8">
    <source>
        <dbReference type="PIRSR" id="PIRSR006334-2"/>
    </source>
</evidence>
<dbReference type="GO" id="GO:0005829">
    <property type="term" value="C:cytosol"/>
    <property type="evidence" value="ECO:0007669"/>
    <property type="project" value="UniProtKB-ARBA"/>
</dbReference>
<evidence type="ECO:0000256" key="1">
    <source>
        <dbReference type="ARBA" id="ARBA00006576"/>
    </source>
</evidence>
<dbReference type="CDD" id="cd01283">
    <property type="entry name" value="cytidine_deaminase"/>
    <property type="match status" value="2"/>
</dbReference>